<dbReference type="EMBL" id="JACGWM010000008">
    <property type="protein sequence ID" value="KAL0357909.1"/>
    <property type="molecule type" value="Genomic_DNA"/>
</dbReference>
<dbReference type="InterPro" id="IPR036047">
    <property type="entry name" value="F-box-like_dom_sf"/>
</dbReference>
<dbReference type="InterPro" id="IPR001810">
    <property type="entry name" value="F-box_dom"/>
</dbReference>
<dbReference type="Pfam" id="PF00646">
    <property type="entry name" value="F-box"/>
    <property type="match status" value="1"/>
</dbReference>
<evidence type="ECO:0000259" key="1">
    <source>
        <dbReference type="SMART" id="SM00256"/>
    </source>
</evidence>
<comment type="caution">
    <text evidence="2">The sequence shown here is derived from an EMBL/GenBank/DDBJ whole genome shotgun (WGS) entry which is preliminary data.</text>
</comment>
<organism evidence="2">
    <name type="scientific">Sesamum calycinum</name>
    <dbReference type="NCBI Taxonomy" id="2727403"/>
    <lineage>
        <taxon>Eukaryota</taxon>
        <taxon>Viridiplantae</taxon>
        <taxon>Streptophyta</taxon>
        <taxon>Embryophyta</taxon>
        <taxon>Tracheophyta</taxon>
        <taxon>Spermatophyta</taxon>
        <taxon>Magnoliopsida</taxon>
        <taxon>eudicotyledons</taxon>
        <taxon>Gunneridae</taxon>
        <taxon>Pentapetalae</taxon>
        <taxon>asterids</taxon>
        <taxon>lamiids</taxon>
        <taxon>Lamiales</taxon>
        <taxon>Pedaliaceae</taxon>
        <taxon>Sesamum</taxon>
    </lineage>
</organism>
<dbReference type="AlphaFoldDB" id="A0AAW2PSN5"/>
<protein>
    <submittedName>
        <fullName evidence="2">F-box/kelch-repeat protein</fullName>
    </submittedName>
</protein>
<feature type="domain" description="F-box" evidence="1">
    <location>
        <begin position="37"/>
        <end position="77"/>
    </location>
</feature>
<reference evidence="2" key="1">
    <citation type="submission" date="2020-06" db="EMBL/GenBank/DDBJ databases">
        <authorList>
            <person name="Li T."/>
            <person name="Hu X."/>
            <person name="Zhang T."/>
            <person name="Song X."/>
            <person name="Zhang H."/>
            <person name="Dai N."/>
            <person name="Sheng W."/>
            <person name="Hou X."/>
            <person name="Wei L."/>
        </authorList>
    </citation>
    <scope>NUCLEOTIDE SEQUENCE</scope>
    <source>
        <strain evidence="2">KEN8</strain>
        <tissue evidence="2">Leaf</tissue>
    </source>
</reference>
<accession>A0AAW2PSN5</accession>
<dbReference type="Gene3D" id="1.20.1280.50">
    <property type="match status" value="1"/>
</dbReference>
<dbReference type="InterPro" id="IPR050354">
    <property type="entry name" value="F-box/kelch-repeat_ARATH"/>
</dbReference>
<reference evidence="2" key="2">
    <citation type="journal article" date="2024" name="Plant">
        <title>Genomic evolution and insights into agronomic trait innovations of Sesamum species.</title>
        <authorList>
            <person name="Miao H."/>
            <person name="Wang L."/>
            <person name="Qu L."/>
            <person name="Liu H."/>
            <person name="Sun Y."/>
            <person name="Le M."/>
            <person name="Wang Q."/>
            <person name="Wei S."/>
            <person name="Zheng Y."/>
            <person name="Lin W."/>
            <person name="Duan Y."/>
            <person name="Cao H."/>
            <person name="Xiong S."/>
            <person name="Wang X."/>
            <person name="Wei L."/>
            <person name="Li C."/>
            <person name="Ma Q."/>
            <person name="Ju M."/>
            <person name="Zhao R."/>
            <person name="Li G."/>
            <person name="Mu C."/>
            <person name="Tian Q."/>
            <person name="Mei H."/>
            <person name="Zhang T."/>
            <person name="Gao T."/>
            <person name="Zhang H."/>
        </authorList>
    </citation>
    <scope>NUCLEOTIDE SEQUENCE</scope>
    <source>
        <strain evidence="2">KEN8</strain>
    </source>
</reference>
<dbReference type="GO" id="GO:0005634">
    <property type="term" value="C:nucleus"/>
    <property type="evidence" value="ECO:0007669"/>
    <property type="project" value="TreeGrafter"/>
</dbReference>
<name>A0AAW2PSN5_9LAMI</name>
<dbReference type="GO" id="GO:0005829">
    <property type="term" value="C:cytosol"/>
    <property type="evidence" value="ECO:0007669"/>
    <property type="project" value="TreeGrafter"/>
</dbReference>
<sequence length="389" mass="43917">MWRKLSSRFDRKRLTLSKTAAARNQQMALDGGGDVEIHGDVLEAVFSHVPLVDLVSASQVSKSWCGAVSSSLRHHNKPRPWLILHTQGTRLPYATTTHAYDPRSDSWIEVPRPPIEYISALKSSHSSFLYMLSPSRFSFSFDPLNFNWHHVNPPLVWRSDPIVARVGNAVVIAGGGCDFEDDPLAVEIYDLNTRAWRTCDSMPGNLRDSAASPWLSVTATAEKLIVTEKESGLTHWFDPETKTWSEPLFLTPGQPVNCYNIGYTNNGLILVGRCIIQNVERVKVWRVGGEDFECEEIGEMPPEYVEKLRSESFEDCSIDIRVAGNTIYVYNNNTWDAEEVVGCELTAGGGCRWWSVRNAVARERMIAHRLVFTCSEIGIEELQRAMRRR</sequence>
<dbReference type="PANTHER" id="PTHR24414">
    <property type="entry name" value="F-BOX/KELCH-REPEAT PROTEIN SKIP4"/>
    <property type="match status" value="1"/>
</dbReference>
<dbReference type="GO" id="GO:0043161">
    <property type="term" value="P:proteasome-mediated ubiquitin-dependent protein catabolic process"/>
    <property type="evidence" value="ECO:0007669"/>
    <property type="project" value="TreeGrafter"/>
</dbReference>
<dbReference type="SUPFAM" id="SSF81383">
    <property type="entry name" value="F-box domain"/>
    <property type="match status" value="1"/>
</dbReference>
<gene>
    <name evidence="2" type="ORF">Scaly_1476600</name>
</gene>
<dbReference type="InterPro" id="IPR015915">
    <property type="entry name" value="Kelch-typ_b-propeller"/>
</dbReference>
<dbReference type="CDD" id="cd09917">
    <property type="entry name" value="F-box_SF"/>
    <property type="match status" value="1"/>
</dbReference>
<evidence type="ECO:0000313" key="2">
    <source>
        <dbReference type="EMBL" id="KAL0357909.1"/>
    </source>
</evidence>
<dbReference type="Gene3D" id="2.120.10.80">
    <property type="entry name" value="Kelch-type beta propeller"/>
    <property type="match status" value="1"/>
</dbReference>
<dbReference type="SMART" id="SM00256">
    <property type="entry name" value="FBOX"/>
    <property type="match status" value="1"/>
</dbReference>
<dbReference type="SUPFAM" id="SSF117281">
    <property type="entry name" value="Kelch motif"/>
    <property type="match status" value="1"/>
</dbReference>
<dbReference type="PANTHER" id="PTHR24414:SF44">
    <property type="entry name" value="F-BOX DOMAIN-CONTAINING PROTEIN"/>
    <property type="match status" value="1"/>
</dbReference>
<proteinExistence type="predicted"/>